<protein>
    <submittedName>
        <fullName evidence="2">Uncharacterized protein</fullName>
    </submittedName>
</protein>
<feature type="signal peptide" evidence="1">
    <location>
        <begin position="1"/>
        <end position="20"/>
    </location>
</feature>
<evidence type="ECO:0000313" key="2">
    <source>
        <dbReference type="EMBL" id="KAG0587562.1"/>
    </source>
</evidence>
<dbReference type="EMBL" id="CM026422">
    <property type="protein sequence ID" value="KAG0587562.1"/>
    <property type="molecule type" value="Genomic_DNA"/>
</dbReference>
<reference evidence="2" key="1">
    <citation type="submission" date="2020-06" db="EMBL/GenBank/DDBJ databases">
        <title>WGS assembly of Ceratodon purpureus strain R40.</title>
        <authorList>
            <person name="Carey S.B."/>
            <person name="Jenkins J."/>
            <person name="Shu S."/>
            <person name="Lovell J.T."/>
            <person name="Sreedasyam A."/>
            <person name="Maumus F."/>
            <person name="Tiley G.P."/>
            <person name="Fernandez-Pozo N."/>
            <person name="Barry K."/>
            <person name="Chen C."/>
            <person name="Wang M."/>
            <person name="Lipzen A."/>
            <person name="Daum C."/>
            <person name="Saski C.A."/>
            <person name="Payton A.C."/>
            <person name="Mcbreen J.C."/>
            <person name="Conrad R.E."/>
            <person name="Kollar L.M."/>
            <person name="Olsson S."/>
            <person name="Huttunen S."/>
            <person name="Landis J.B."/>
            <person name="Wickett N.J."/>
            <person name="Johnson M.G."/>
            <person name="Rensing S.A."/>
            <person name="Grimwood J."/>
            <person name="Schmutz J."/>
            <person name="Mcdaniel S.F."/>
        </authorList>
    </citation>
    <scope>NUCLEOTIDE SEQUENCE</scope>
    <source>
        <strain evidence="2">R40</strain>
    </source>
</reference>
<evidence type="ECO:0000313" key="3">
    <source>
        <dbReference type="Proteomes" id="UP000822688"/>
    </source>
</evidence>
<feature type="chain" id="PRO_5035916814" evidence="1">
    <location>
        <begin position="21"/>
        <end position="65"/>
    </location>
</feature>
<gene>
    <name evidence="2" type="ORF">KC19_2G173400</name>
</gene>
<dbReference type="Proteomes" id="UP000822688">
    <property type="component" value="Chromosome 2"/>
</dbReference>
<proteinExistence type="predicted"/>
<dbReference type="AlphaFoldDB" id="A0A8T0IWT5"/>
<accession>A0A8T0IWT5</accession>
<evidence type="ECO:0000256" key="1">
    <source>
        <dbReference type="SAM" id="SignalP"/>
    </source>
</evidence>
<keyword evidence="3" id="KW-1185">Reference proteome</keyword>
<comment type="caution">
    <text evidence="2">The sequence shown here is derived from an EMBL/GenBank/DDBJ whole genome shotgun (WGS) entry which is preliminary data.</text>
</comment>
<keyword evidence="1" id="KW-0732">Signal</keyword>
<organism evidence="2 3">
    <name type="scientific">Ceratodon purpureus</name>
    <name type="common">Fire moss</name>
    <name type="synonym">Dicranum purpureum</name>
    <dbReference type="NCBI Taxonomy" id="3225"/>
    <lineage>
        <taxon>Eukaryota</taxon>
        <taxon>Viridiplantae</taxon>
        <taxon>Streptophyta</taxon>
        <taxon>Embryophyta</taxon>
        <taxon>Bryophyta</taxon>
        <taxon>Bryophytina</taxon>
        <taxon>Bryopsida</taxon>
        <taxon>Dicranidae</taxon>
        <taxon>Pseudoditrichales</taxon>
        <taxon>Ditrichaceae</taxon>
        <taxon>Ceratodon</taxon>
    </lineage>
</organism>
<name>A0A8T0IWT5_CERPU</name>
<sequence length="65" mass="7504">MICLCLALGTPSCLFQRILGSPWHSTCARESGYQGLQFLRITSLCRKSYRMEIPEYVSRYGEERP</sequence>